<name>Q67T13_SYMTH</name>
<accession>Q67T13</accession>
<feature type="domain" description="GerMN" evidence="2">
    <location>
        <begin position="138"/>
        <end position="224"/>
    </location>
</feature>
<protein>
    <recommendedName>
        <fullName evidence="2">GerMN domain-containing protein</fullName>
    </recommendedName>
</protein>
<sequence>MQLQAEAEPEPAVGQAAEGAADRAAQAGGDRLVEVDEEQAAEAGGEQVADAAADQAAEADAADAAAAGPDAGVGPGPAPEPGSAGEPVYAPATSRSAIDRSVGAAETMRVTVYYVDFDAHMEALQPVQILVPFSVTPIKVSVEQLLRPPEELGLFSEFPPGTTARGFNLVDGVAVVDLSATVEGVRGETAVNAVVATLVYTLTEIPGVEAVQLWADGKPAVLDGFTWSSPLTRADVAAWQAFRVEPVIEYSGG</sequence>
<dbReference type="Proteomes" id="UP000000417">
    <property type="component" value="Chromosome"/>
</dbReference>
<evidence type="ECO:0000313" key="4">
    <source>
        <dbReference type="Proteomes" id="UP000000417"/>
    </source>
</evidence>
<evidence type="ECO:0000313" key="3">
    <source>
        <dbReference type="EMBL" id="BAD39180.1"/>
    </source>
</evidence>
<proteinExistence type="predicted"/>
<evidence type="ECO:0000259" key="2">
    <source>
        <dbReference type="SMART" id="SM00909"/>
    </source>
</evidence>
<gene>
    <name evidence="3" type="ordered locus">STH195</name>
</gene>
<organism evidence="3 4">
    <name type="scientific">Symbiobacterium thermophilum (strain DSM 24528 / JCM 14929 / IAM 14863 / T)</name>
    <dbReference type="NCBI Taxonomy" id="292459"/>
    <lineage>
        <taxon>Bacteria</taxon>
        <taxon>Bacillati</taxon>
        <taxon>Bacillota</taxon>
        <taxon>Clostridia</taxon>
        <taxon>Eubacteriales</taxon>
        <taxon>Symbiobacteriaceae</taxon>
        <taxon>Symbiobacterium</taxon>
    </lineage>
</organism>
<dbReference type="STRING" id="292459.STH195"/>
<feature type="region of interest" description="Disordered" evidence="1">
    <location>
        <begin position="1"/>
        <end position="92"/>
    </location>
</feature>
<evidence type="ECO:0000256" key="1">
    <source>
        <dbReference type="SAM" id="MobiDB-lite"/>
    </source>
</evidence>
<keyword evidence="4" id="KW-1185">Reference proteome</keyword>
<dbReference type="KEGG" id="sth:STH195"/>
<feature type="compositionally biased region" description="Low complexity" evidence="1">
    <location>
        <begin position="10"/>
        <end position="30"/>
    </location>
</feature>
<dbReference type="eggNOG" id="COG5401">
    <property type="taxonomic scope" value="Bacteria"/>
</dbReference>
<dbReference type="Pfam" id="PF10646">
    <property type="entry name" value="Germane"/>
    <property type="match status" value="1"/>
</dbReference>
<dbReference type="EMBL" id="AP006840">
    <property type="protein sequence ID" value="BAD39180.1"/>
    <property type="molecule type" value="Genomic_DNA"/>
</dbReference>
<dbReference type="SMART" id="SM00909">
    <property type="entry name" value="Germane"/>
    <property type="match status" value="1"/>
</dbReference>
<dbReference type="HOGENOM" id="CLU_1098064_0_0_9"/>
<feature type="compositionally biased region" description="Low complexity" evidence="1">
    <location>
        <begin position="41"/>
        <end position="72"/>
    </location>
</feature>
<reference evidence="3 4" key="1">
    <citation type="journal article" date="2004" name="Nucleic Acids Res.">
        <title>Genome sequence of Symbiobacterium thermophilum, an uncultivable bacterium that depends on microbial commensalism.</title>
        <authorList>
            <person name="Ueda K."/>
            <person name="Yamashita A."/>
            <person name="Ishikawa J."/>
            <person name="Shimada M."/>
            <person name="Watsuji T."/>
            <person name="Morimura K."/>
            <person name="Ikeda H."/>
            <person name="Hattori M."/>
            <person name="Beppu T."/>
        </authorList>
    </citation>
    <scope>NUCLEOTIDE SEQUENCE [LARGE SCALE GENOMIC DNA]</scope>
    <source>
        <strain evidence="4">T / IAM 14863</strain>
    </source>
</reference>
<dbReference type="InterPro" id="IPR019606">
    <property type="entry name" value="GerMN"/>
</dbReference>
<dbReference type="AlphaFoldDB" id="Q67T13"/>